<keyword evidence="5" id="KW-0143">Chaperone</keyword>
<evidence type="ECO:0000256" key="3">
    <source>
        <dbReference type="ARBA" id="ARBA00022490"/>
    </source>
</evidence>
<proteinExistence type="inferred from homology"/>
<dbReference type="PIRSF" id="PIRSF039090">
    <property type="entry name" value="Flis"/>
    <property type="match status" value="1"/>
</dbReference>
<evidence type="ECO:0000256" key="5">
    <source>
        <dbReference type="ARBA" id="ARBA00023186"/>
    </source>
</evidence>
<comment type="subcellular location">
    <subcellularLocation>
        <location evidence="1 6">Cytoplasm</location>
        <location evidence="1 6">Cytosol</location>
    </subcellularLocation>
</comment>
<dbReference type="NCBIfam" id="TIGR00208">
    <property type="entry name" value="fliS"/>
    <property type="match status" value="1"/>
</dbReference>
<dbReference type="InterPro" id="IPR036584">
    <property type="entry name" value="FliS_sf"/>
</dbReference>
<dbReference type="SUPFAM" id="SSF101116">
    <property type="entry name" value="Flagellar export chaperone FliS"/>
    <property type="match status" value="1"/>
</dbReference>
<keyword evidence="8" id="KW-0969">Cilium</keyword>
<evidence type="ECO:0000256" key="6">
    <source>
        <dbReference type="PIRNR" id="PIRNR039090"/>
    </source>
</evidence>
<dbReference type="Gene3D" id="1.20.120.340">
    <property type="entry name" value="Flagellar protein FliS"/>
    <property type="match status" value="1"/>
</dbReference>
<dbReference type="CDD" id="cd16098">
    <property type="entry name" value="FliS"/>
    <property type="match status" value="1"/>
</dbReference>
<dbReference type="PANTHER" id="PTHR34773">
    <property type="entry name" value="FLAGELLAR SECRETION CHAPERONE FLIS"/>
    <property type="match status" value="1"/>
</dbReference>
<reference evidence="8 10" key="2">
    <citation type="submission" date="2018-06" db="EMBL/GenBank/DDBJ databases">
        <authorList>
            <consortium name="Pathogen Informatics"/>
            <person name="Doyle S."/>
        </authorList>
    </citation>
    <scope>NUCLEOTIDE SEQUENCE [LARGE SCALE GENOMIC DNA]</scope>
    <source>
        <strain evidence="8 10">NCTC12437</strain>
    </source>
</reference>
<keyword evidence="4 6" id="KW-1005">Bacterial flagellum biogenesis</keyword>
<evidence type="ECO:0000313" key="8">
    <source>
        <dbReference type="EMBL" id="STX31814.1"/>
    </source>
</evidence>
<dbReference type="OrthoDB" id="9792010at2"/>
<dbReference type="GO" id="GO:0044780">
    <property type="term" value="P:bacterial-type flagellum assembly"/>
    <property type="evidence" value="ECO:0007669"/>
    <property type="project" value="InterPro"/>
</dbReference>
<dbReference type="AlphaFoldDB" id="A0A378II06"/>
<evidence type="ECO:0000256" key="1">
    <source>
        <dbReference type="ARBA" id="ARBA00004514"/>
    </source>
</evidence>
<dbReference type="STRING" id="28083.Lbir_0609"/>
<accession>A0A378II06</accession>
<organism evidence="8 10">
    <name type="scientific">Legionella birminghamensis</name>
    <dbReference type="NCBI Taxonomy" id="28083"/>
    <lineage>
        <taxon>Bacteria</taxon>
        <taxon>Pseudomonadati</taxon>
        <taxon>Pseudomonadota</taxon>
        <taxon>Gammaproteobacteria</taxon>
        <taxon>Legionellales</taxon>
        <taxon>Legionellaceae</taxon>
        <taxon>Legionella</taxon>
    </lineage>
</organism>
<comment type="similarity">
    <text evidence="2 6">Belongs to the FliS family.</text>
</comment>
<name>A0A378II06_9GAMM</name>
<keyword evidence="8" id="KW-0966">Cell projection</keyword>
<dbReference type="InterPro" id="IPR003713">
    <property type="entry name" value="FliS"/>
</dbReference>
<keyword evidence="9" id="KW-1185">Reference proteome</keyword>
<evidence type="ECO:0000313" key="7">
    <source>
        <dbReference type="EMBL" id="KTC75235.1"/>
    </source>
</evidence>
<evidence type="ECO:0000313" key="9">
    <source>
        <dbReference type="Proteomes" id="UP000054735"/>
    </source>
</evidence>
<evidence type="ECO:0000256" key="4">
    <source>
        <dbReference type="ARBA" id="ARBA00022795"/>
    </source>
</evidence>
<dbReference type="RefSeq" id="WP_058522716.1">
    <property type="nucleotide sequence ID" value="NZ_CAAAHV010000022.1"/>
</dbReference>
<evidence type="ECO:0000313" key="10">
    <source>
        <dbReference type="Proteomes" id="UP000255066"/>
    </source>
</evidence>
<dbReference type="GO" id="GO:0005829">
    <property type="term" value="C:cytosol"/>
    <property type="evidence" value="ECO:0007669"/>
    <property type="project" value="UniProtKB-SubCell"/>
</dbReference>
<gene>
    <name evidence="8" type="primary">fliS</name>
    <name evidence="7" type="ORF">Lbir_0609</name>
    <name evidence="8" type="ORF">NCTC12437_01588</name>
</gene>
<sequence length="131" mass="14824">MKNMYEQAINQYKSIDLQTRIESANPHELINLLLQGARSHIASAQGYIQRQQIREKGEHISKAISIVDGLRTSLDHEQGGDIAANLDRLYEYVQQILLKANLHNDIELLSQANSLLAVIHQAWLEIPKAES</sequence>
<dbReference type="Pfam" id="PF02561">
    <property type="entry name" value="FliS"/>
    <property type="match status" value="1"/>
</dbReference>
<dbReference type="EMBL" id="UGNW01000001">
    <property type="protein sequence ID" value="STX31814.1"/>
    <property type="molecule type" value="Genomic_DNA"/>
</dbReference>
<keyword evidence="3 6" id="KW-0963">Cytoplasm</keyword>
<reference evidence="7 9" key="1">
    <citation type="submission" date="2015-11" db="EMBL/GenBank/DDBJ databases">
        <title>Genomic analysis of 38 Legionella species identifies large and diverse effector repertoires.</title>
        <authorList>
            <person name="Burstein D."/>
            <person name="Amaro F."/>
            <person name="Zusman T."/>
            <person name="Lifshitz Z."/>
            <person name="Cohen O."/>
            <person name="Gilbert J.A."/>
            <person name="Pupko T."/>
            <person name="Shuman H.A."/>
            <person name="Segal G."/>
        </authorList>
    </citation>
    <scope>NUCLEOTIDE SEQUENCE [LARGE SCALE GENOMIC DNA]</scope>
    <source>
        <strain evidence="7 9">CDC#1407-AL-14</strain>
    </source>
</reference>
<dbReference type="Proteomes" id="UP000255066">
    <property type="component" value="Unassembled WGS sequence"/>
</dbReference>
<dbReference type="EMBL" id="LNXT01000006">
    <property type="protein sequence ID" value="KTC75235.1"/>
    <property type="molecule type" value="Genomic_DNA"/>
</dbReference>
<keyword evidence="8" id="KW-0282">Flagellum</keyword>
<protein>
    <recommendedName>
        <fullName evidence="6">Flagellar secretion chaperone FliS</fullName>
    </recommendedName>
</protein>
<dbReference type="GO" id="GO:0071973">
    <property type="term" value="P:bacterial-type flagellum-dependent cell motility"/>
    <property type="evidence" value="ECO:0007669"/>
    <property type="project" value="TreeGrafter"/>
</dbReference>
<evidence type="ECO:0000256" key="2">
    <source>
        <dbReference type="ARBA" id="ARBA00008787"/>
    </source>
</evidence>
<dbReference type="Proteomes" id="UP000054735">
    <property type="component" value="Unassembled WGS sequence"/>
</dbReference>
<dbReference type="PANTHER" id="PTHR34773:SF1">
    <property type="entry name" value="FLAGELLAR SECRETION CHAPERONE FLIS"/>
    <property type="match status" value="1"/>
</dbReference>